<organism evidence="1 2">
    <name type="scientific">Salirhabdus euzebyi</name>
    <dbReference type="NCBI Taxonomy" id="394506"/>
    <lineage>
        <taxon>Bacteria</taxon>
        <taxon>Bacillati</taxon>
        <taxon>Bacillota</taxon>
        <taxon>Bacilli</taxon>
        <taxon>Bacillales</taxon>
        <taxon>Bacillaceae</taxon>
        <taxon>Salirhabdus</taxon>
    </lineage>
</organism>
<keyword evidence="2" id="KW-1185">Reference proteome</keyword>
<protein>
    <recommendedName>
        <fullName evidence="3">Transglycosylase</fullName>
    </recommendedName>
</protein>
<evidence type="ECO:0000313" key="2">
    <source>
        <dbReference type="Proteomes" id="UP000581688"/>
    </source>
</evidence>
<accession>A0A841Q1X8</accession>
<dbReference type="Proteomes" id="UP000581688">
    <property type="component" value="Unassembled WGS sequence"/>
</dbReference>
<dbReference type="AlphaFoldDB" id="A0A841Q1X8"/>
<name>A0A841Q1X8_9BACI</name>
<proteinExistence type="predicted"/>
<reference evidence="1 2" key="1">
    <citation type="submission" date="2020-08" db="EMBL/GenBank/DDBJ databases">
        <title>Genomic Encyclopedia of Type Strains, Phase IV (KMG-IV): sequencing the most valuable type-strain genomes for metagenomic binning, comparative biology and taxonomic classification.</title>
        <authorList>
            <person name="Goeker M."/>
        </authorList>
    </citation>
    <scope>NUCLEOTIDE SEQUENCE [LARGE SCALE GENOMIC DNA]</scope>
    <source>
        <strain evidence="1 2">DSM 19612</strain>
    </source>
</reference>
<evidence type="ECO:0000313" key="1">
    <source>
        <dbReference type="EMBL" id="MBB6451995.1"/>
    </source>
</evidence>
<evidence type="ECO:0008006" key="3">
    <source>
        <dbReference type="Google" id="ProtNLM"/>
    </source>
</evidence>
<sequence length="91" mass="10992">MMAKCDNCSQVTKIKFKEVRHQQGIKETYFNCEHCKTRYICFLTDERVREMQQKLRSFGGRHNGRMKLQQEINERMNLLKYNLINFGRADL</sequence>
<comment type="caution">
    <text evidence="1">The sequence shown here is derived from an EMBL/GenBank/DDBJ whole genome shotgun (WGS) entry which is preliminary data.</text>
</comment>
<dbReference type="EMBL" id="JACHGH010000001">
    <property type="protein sequence ID" value="MBB6451995.1"/>
    <property type="molecule type" value="Genomic_DNA"/>
</dbReference>
<gene>
    <name evidence="1" type="ORF">HNQ94_000416</name>
</gene>